<sequence>MSLLLLVVCSSFGFAAFACLYLVNIQVPVFVVVLVAIPGVVCLVVWIRMVASERARNKAWVDLIDHIRIVEAEITGVVLDDSITVDGIVPYCVHARWLDPMTMKTHEFESGHFWLDPTAYLKSGKVSVCLLGSRVQHYHMELAFIPGYGDLGPH</sequence>
<evidence type="ECO:0000256" key="1">
    <source>
        <dbReference type="SAM" id="Phobius"/>
    </source>
</evidence>
<evidence type="ECO:0000313" key="2">
    <source>
        <dbReference type="EMBL" id="OWP49780.1"/>
    </source>
</evidence>
<feature type="transmembrane region" description="Helical" evidence="1">
    <location>
        <begin position="25"/>
        <end position="47"/>
    </location>
</feature>
<evidence type="ECO:0008006" key="4">
    <source>
        <dbReference type="Google" id="ProtNLM"/>
    </source>
</evidence>
<keyword evidence="1" id="KW-0472">Membrane</keyword>
<evidence type="ECO:0000313" key="3">
    <source>
        <dbReference type="Proteomes" id="UP000198145"/>
    </source>
</evidence>
<organism evidence="2 3">
    <name type="scientific">Pseudomonas nitroreducens</name>
    <dbReference type="NCBI Taxonomy" id="46680"/>
    <lineage>
        <taxon>Bacteria</taxon>
        <taxon>Pseudomonadati</taxon>
        <taxon>Pseudomonadota</taxon>
        <taxon>Gammaproteobacteria</taxon>
        <taxon>Pseudomonadales</taxon>
        <taxon>Pseudomonadaceae</taxon>
        <taxon>Pseudomonas</taxon>
    </lineage>
</organism>
<reference evidence="2 3" key="1">
    <citation type="submission" date="2017-06" db="EMBL/GenBank/DDBJ databases">
        <title>Draft genome of Pseudomonas nitroreducens DF05.</title>
        <authorList>
            <person name="Iyer R."/>
        </authorList>
    </citation>
    <scope>NUCLEOTIDE SEQUENCE [LARGE SCALE GENOMIC DNA]</scope>
    <source>
        <strain evidence="2 3">DF05</strain>
    </source>
</reference>
<keyword evidence="1" id="KW-1133">Transmembrane helix</keyword>
<proteinExistence type="predicted"/>
<dbReference type="EMBL" id="NJBA01000005">
    <property type="protein sequence ID" value="OWP49780.1"/>
    <property type="molecule type" value="Genomic_DNA"/>
</dbReference>
<keyword evidence="1" id="KW-0812">Transmembrane</keyword>
<accession>A0A246F7Y5</accession>
<gene>
    <name evidence="2" type="ORF">CEG18_15170</name>
</gene>
<dbReference type="Proteomes" id="UP000198145">
    <property type="component" value="Unassembled WGS sequence"/>
</dbReference>
<comment type="caution">
    <text evidence="2">The sequence shown here is derived from an EMBL/GenBank/DDBJ whole genome shotgun (WGS) entry which is preliminary data.</text>
</comment>
<name>A0A246F7Y5_PSENT</name>
<protein>
    <recommendedName>
        <fullName evidence="4">Transmembrane protein</fullName>
    </recommendedName>
</protein>
<dbReference type="AlphaFoldDB" id="A0A246F7Y5"/>
<dbReference type="RefSeq" id="WP_088418372.1">
    <property type="nucleotide sequence ID" value="NZ_NJBA01000005.1"/>
</dbReference>